<reference evidence="7 8" key="1">
    <citation type="submission" date="2024-08" db="EMBL/GenBank/DDBJ databases">
        <authorList>
            <person name="Will J Nash"/>
            <person name="Angela Man"/>
            <person name="Seanna McTaggart"/>
            <person name="Kendall Baker"/>
            <person name="Tom Barker"/>
            <person name="Leah Catchpole"/>
            <person name="Alex Durrant"/>
            <person name="Karim Gharbi"/>
            <person name="Naomi Irish"/>
            <person name="Gemy Kaithakottil"/>
            <person name="Debby Ku"/>
            <person name="Aaliyah Providence"/>
            <person name="Felix Shaw"/>
            <person name="David Swarbreck"/>
            <person name="Chris Watkins"/>
            <person name="Ann M. McCartney"/>
            <person name="Giulio Formenti"/>
            <person name="Alice Mouton"/>
            <person name="Noel Vella"/>
            <person name="Bjorn M von Reumont"/>
            <person name="Adriana Vella"/>
            <person name="Wilfried Haerty"/>
        </authorList>
    </citation>
    <scope>NUCLEOTIDE SEQUENCE [LARGE SCALE GENOMIC DNA]</scope>
</reference>
<evidence type="ECO:0000313" key="8">
    <source>
        <dbReference type="Proteomes" id="UP001642520"/>
    </source>
</evidence>
<evidence type="ECO:0000256" key="5">
    <source>
        <dbReference type="ARBA" id="ARBA00029607"/>
    </source>
</evidence>
<evidence type="ECO:0000256" key="4">
    <source>
        <dbReference type="ARBA" id="ARBA00022801"/>
    </source>
</evidence>
<dbReference type="PANTHER" id="PTHR10819">
    <property type="entry name" value="PHOSPHOTRIESTERASE-RELATED"/>
    <property type="match status" value="1"/>
</dbReference>
<evidence type="ECO:0000256" key="6">
    <source>
        <dbReference type="PROSITE-ProRule" id="PRU00679"/>
    </source>
</evidence>
<keyword evidence="3" id="KW-0479">Metal-binding</keyword>
<dbReference type="InterPro" id="IPR017947">
    <property type="entry name" value="AryldialkylPase_Zn-BS"/>
</dbReference>
<comment type="cofactor">
    <cofactor evidence="1">
        <name>a divalent metal cation</name>
        <dbReference type="ChEBI" id="CHEBI:60240"/>
    </cofactor>
</comment>
<keyword evidence="4" id="KW-0378">Hydrolase</keyword>
<dbReference type="Gene3D" id="3.20.20.140">
    <property type="entry name" value="Metal-dependent hydrolases"/>
    <property type="match status" value="1"/>
</dbReference>
<dbReference type="PROSITE" id="PS01322">
    <property type="entry name" value="PHOSPHOTRIESTERASE_1"/>
    <property type="match status" value="1"/>
</dbReference>
<dbReference type="PROSITE" id="PS51347">
    <property type="entry name" value="PHOSPHOTRIESTERASE_2"/>
    <property type="match status" value="1"/>
</dbReference>
<evidence type="ECO:0000256" key="2">
    <source>
        <dbReference type="ARBA" id="ARBA00020475"/>
    </source>
</evidence>
<dbReference type="SUPFAM" id="SSF51556">
    <property type="entry name" value="Metallo-dependent hydrolases"/>
    <property type="match status" value="1"/>
</dbReference>
<accession>A0ABP1NRQ0</accession>
<gene>
    <name evidence="7" type="ORF">XYLVIOL_LOCUS6238</name>
</gene>
<comment type="caution">
    <text evidence="6">Lacks conserved residue(s) required for the propagation of feature annotation.</text>
</comment>
<dbReference type="InterPro" id="IPR001559">
    <property type="entry name" value="Phosphotriesterase"/>
</dbReference>
<comment type="caution">
    <text evidence="7">The sequence shown here is derived from an EMBL/GenBank/DDBJ whole genome shotgun (WGS) entry which is preliminary data.</text>
</comment>
<dbReference type="Proteomes" id="UP001642520">
    <property type="component" value="Unassembled WGS sequence"/>
</dbReference>
<name>A0ABP1NRQ0_XYLVO</name>
<evidence type="ECO:0000256" key="3">
    <source>
        <dbReference type="ARBA" id="ARBA00022723"/>
    </source>
</evidence>
<proteinExistence type="inferred from homology"/>
<evidence type="ECO:0000313" key="7">
    <source>
        <dbReference type="EMBL" id="CAL7943704.1"/>
    </source>
</evidence>
<dbReference type="PANTHER" id="PTHR10819:SF3">
    <property type="entry name" value="PHOSPHOTRIESTERASE-RELATED PROTEIN"/>
    <property type="match status" value="1"/>
</dbReference>
<keyword evidence="8" id="KW-1185">Reference proteome</keyword>
<evidence type="ECO:0000256" key="1">
    <source>
        <dbReference type="ARBA" id="ARBA00001968"/>
    </source>
</evidence>
<dbReference type="Pfam" id="PF02126">
    <property type="entry name" value="PTE"/>
    <property type="match status" value="1"/>
</dbReference>
<organism evidence="7 8">
    <name type="scientific">Xylocopa violacea</name>
    <name type="common">Violet carpenter bee</name>
    <name type="synonym">Apis violacea</name>
    <dbReference type="NCBI Taxonomy" id="135666"/>
    <lineage>
        <taxon>Eukaryota</taxon>
        <taxon>Metazoa</taxon>
        <taxon>Ecdysozoa</taxon>
        <taxon>Arthropoda</taxon>
        <taxon>Hexapoda</taxon>
        <taxon>Insecta</taxon>
        <taxon>Pterygota</taxon>
        <taxon>Neoptera</taxon>
        <taxon>Endopterygota</taxon>
        <taxon>Hymenoptera</taxon>
        <taxon>Apocrita</taxon>
        <taxon>Aculeata</taxon>
        <taxon>Apoidea</taxon>
        <taxon>Anthophila</taxon>
        <taxon>Apidae</taxon>
        <taxon>Xylocopa</taxon>
        <taxon>Xylocopa</taxon>
    </lineage>
</organism>
<sequence length="351" mass="39794">MARASGYVQTVLGEKDLNQLGKTLTHEHLSLSFTTFYCQPPSHLERFLNGKIELQNVGFLKQYPYSNTYNLIYNDRCTEEAVLEDVKLYKEFGGGTIVENSSHGLKRNIPFMKKVSESTGVNIIAGTGYYVNATQTNEGLSKEEMYDVMLKEMTTGCEECPDVKAGFIGEVGSSWPIAAFEKRAIQATAQVQEQLKCPVSFHPGRDPAAPSEIMRIYQEAGGDARKAILSHLDRTLLRPEILLEFADDVMCYCQFDLFGIECSYYQLKPSVDMISDAQRIDRVKYFRADQKLDRVLLSHDIHTKHRLIKFGGHGFSHILNNVVPKMILKGFTTEEIDTLTIHNPRNWLTPY</sequence>
<comment type="similarity">
    <text evidence="6">Belongs to the metallo-dependent hydrolases superfamily. Phosphotriesterase family.</text>
</comment>
<dbReference type="EMBL" id="CAXAJV020001293">
    <property type="protein sequence ID" value="CAL7943704.1"/>
    <property type="molecule type" value="Genomic_DNA"/>
</dbReference>
<dbReference type="InterPro" id="IPR032466">
    <property type="entry name" value="Metal_Hydrolase"/>
</dbReference>
<protein>
    <recommendedName>
        <fullName evidence="2">Phosphotriesterase-related protein</fullName>
    </recommendedName>
    <alternativeName>
        <fullName evidence="5">Parathion hydrolase-related protein</fullName>
    </alternativeName>
</protein>